<dbReference type="SUPFAM" id="SSF53474">
    <property type="entry name" value="alpha/beta-Hydrolases"/>
    <property type="match status" value="1"/>
</dbReference>
<organism evidence="2 3">
    <name type="scientific">Rhizoctonia solani</name>
    <dbReference type="NCBI Taxonomy" id="456999"/>
    <lineage>
        <taxon>Eukaryota</taxon>
        <taxon>Fungi</taxon>
        <taxon>Dikarya</taxon>
        <taxon>Basidiomycota</taxon>
        <taxon>Agaricomycotina</taxon>
        <taxon>Agaricomycetes</taxon>
        <taxon>Cantharellales</taxon>
        <taxon>Ceratobasidiaceae</taxon>
        <taxon>Rhizoctonia</taxon>
    </lineage>
</organism>
<reference evidence="2" key="1">
    <citation type="submission" date="2021-01" db="EMBL/GenBank/DDBJ databases">
        <authorList>
            <person name="Kaushik A."/>
        </authorList>
    </citation>
    <scope>NUCLEOTIDE SEQUENCE</scope>
    <source>
        <strain evidence="2">AG1-1C</strain>
    </source>
</reference>
<feature type="domain" description="Fungal lipase-type" evidence="1">
    <location>
        <begin position="183"/>
        <end position="284"/>
    </location>
</feature>
<comment type="caution">
    <text evidence="2">The sequence shown here is derived from an EMBL/GenBank/DDBJ whole genome shotgun (WGS) entry which is preliminary data.</text>
</comment>
<accession>A0A8H3C542</accession>
<dbReference type="InterPro" id="IPR002921">
    <property type="entry name" value="Fungal_lipase-type"/>
</dbReference>
<dbReference type="GO" id="GO:0006629">
    <property type="term" value="P:lipid metabolic process"/>
    <property type="evidence" value="ECO:0007669"/>
    <property type="project" value="InterPro"/>
</dbReference>
<name>A0A8H3C542_9AGAM</name>
<dbReference type="Proteomes" id="UP000663846">
    <property type="component" value="Unassembled WGS sequence"/>
</dbReference>
<dbReference type="Pfam" id="PF01764">
    <property type="entry name" value="Lipase_3"/>
    <property type="match status" value="1"/>
</dbReference>
<evidence type="ECO:0000313" key="3">
    <source>
        <dbReference type="Proteomes" id="UP000663846"/>
    </source>
</evidence>
<dbReference type="Gene3D" id="3.40.50.1820">
    <property type="entry name" value="alpha/beta hydrolase"/>
    <property type="match status" value="1"/>
</dbReference>
<sequence>MPSPSFNSFQQTFALSWASNLVGTCTGSAAEIQDKLNKALSSDYLNNNVGPGWSVVWGPAIWQHNPNPEKPAGPDNVWFIAKHDSFVTEGQDPKPAYVVCIAGTAGTGEGFDGTFEDVAVGRVVDLNQWIPDGFTGDVIPSPAVASDPDFTGSTPYVSYGTSIGTYVIASMSPVALDGQASTHSSVSAFLKNEVVAPGTRLIFTGHSLGAALCPTLAFVLDKAQLLSNFSKVLVYPTAGATPGDSSFVSAFSRRFPAIPPAEGQPAYMTWNENIVNSLDIVPHAWCTLSTYPQNLNVIPTIYGNSPQQGFIPFSILTVLKGKLVTPAKNAWPEKPKQNVYIPLPSSVFSSGQEPFPTTQAELETRMMFCHIRAYIDLICGPDFKFTPGPCATVANDEHIPVGLSRILEYVESLPDDPERLEKYLVAENQ</sequence>
<dbReference type="InterPro" id="IPR029058">
    <property type="entry name" value="AB_hydrolase_fold"/>
</dbReference>
<evidence type="ECO:0000313" key="2">
    <source>
        <dbReference type="EMBL" id="CAE6475227.1"/>
    </source>
</evidence>
<dbReference type="CDD" id="cd00741">
    <property type="entry name" value="Lipase"/>
    <property type="match status" value="1"/>
</dbReference>
<proteinExistence type="predicted"/>
<dbReference type="AlphaFoldDB" id="A0A8H3C542"/>
<dbReference type="EMBL" id="CAJMWS010001201">
    <property type="protein sequence ID" value="CAE6475227.1"/>
    <property type="molecule type" value="Genomic_DNA"/>
</dbReference>
<gene>
    <name evidence="2" type="ORF">RDB_LOCUS183324</name>
</gene>
<protein>
    <recommendedName>
        <fullName evidence="1">Fungal lipase-type domain-containing protein</fullName>
    </recommendedName>
</protein>
<evidence type="ECO:0000259" key="1">
    <source>
        <dbReference type="Pfam" id="PF01764"/>
    </source>
</evidence>